<dbReference type="OrthoDB" id="1495530at2"/>
<dbReference type="Gene3D" id="3.40.30.10">
    <property type="entry name" value="Glutaredoxin"/>
    <property type="match status" value="1"/>
</dbReference>
<evidence type="ECO:0000313" key="2">
    <source>
        <dbReference type="EMBL" id="RMI13355.1"/>
    </source>
</evidence>
<dbReference type="InterPro" id="IPR036249">
    <property type="entry name" value="Thioredoxin-like_sf"/>
</dbReference>
<dbReference type="Pfam" id="PF00085">
    <property type="entry name" value="Thioredoxin"/>
    <property type="match status" value="1"/>
</dbReference>
<dbReference type="SUPFAM" id="SSF52833">
    <property type="entry name" value="Thioredoxin-like"/>
    <property type="match status" value="1"/>
</dbReference>
<organism evidence="2 3">
    <name type="scientific">Cellulomonas triticagri</name>
    <dbReference type="NCBI Taxonomy" id="2483352"/>
    <lineage>
        <taxon>Bacteria</taxon>
        <taxon>Bacillati</taxon>
        <taxon>Actinomycetota</taxon>
        <taxon>Actinomycetes</taxon>
        <taxon>Micrococcales</taxon>
        <taxon>Cellulomonadaceae</taxon>
        <taxon>Cellulomonas</taxon>
    </lineage>
</organism>
<dbReference type="EMBL" id="RFFI01000017">
    <property type="protein sequence ID" value="RMI13355.1"/>
    <property type="molecule type" value="Genomic_DNA"/>
</dbReference>
<proteinExistence type="predicted"/>
<gene>
    <name evidence="2" type="ORF">EBM89_04975</name>
</gene>
<name>A0A3M2JRM2_9CELL</name>
<dbReference type="AlphaFoldDB" id="A0A3M2JRM2"/>
<dbReference type="InterPro" id="IPR013766">
    <property type="entry name" value="Thioredoxin_domain"/>
</dbReference>
<dbReference type="Proteomes" id="UP000269289">
    <property type="component" value="Unassembled WGS sequence"/>
</dbReference>
<keyword evidence="3" id="KW-1185">Reference proteome</keyword>
<protein>
    <submittedName>
        <fullName evidence="2">Thioredoxin</fullName>
    </submittedName>
</protein>
<accession>A0A3M2JRM2</accession>
<dbReference type="RefSeq" id="WP_122148351.1">
    <property type="nucleotide sequence ID" value="NZ_RFFI01000017.1"/>
</dbReference>
<feature type="domain" description="Thioredoxin" evidence="1">
    <location>
        <begin position="51"/>
        <end position="126"/>
    </location>
</feature>
<evidence type="ECO:0000313" key="3">
    <source>
        <dbReference type="Proteomes" id="UP000269289"/>
    </source>
</evidence>
<comment type="caution">
    <text evidence="2">The sequence shown here is derived from an EMBL/GenBank/DDBJ whole genome shotgun (WGS) entry which is preliminary data.</text>
</comment>
<evidence type="ECO:0000259" key="1">
    <source>
        <dbReference type="Pfam" id="PF00085"/>
    </source>
</evidence>
<dbReference type="CDD" id="cd02947">
    <property type="entry name" value="TRX_family"/>
    <property type="match status" value="1"/>
</dbReference>
<sequence>MEPRLLLVAAVLALATALGLLWRARSGRFAAARAGASLSARDLGAPLGAEATFVQLSAEVCASCRSTAVALGALVAERPGLVHVEVDAAERMDLVRRFGVLRTPTVLLLDADGAVRGRLTGGTSRTQALTALAHVAGGR</sequence>
<reference evidence="2 3" key="1">
    <citation type="submission" date="2018-10" db="EMBL/GenBank/DDBJ databases">
        <title>Isolation, diversity and antifungal activity of actinobacteria from wheat.</title>
        <authorList>
            <person name="Han C."/>
        </authorList>
    </citation>
    <scope>NUCLEOTIDE SEQUENCE [LARGE SCALE GENOMIC DNA]</scope>
    <source>
        <strain evidence="2 3">NEAU-YY56</strain>
    </source>
</reference>